<dbReference type="AlphaFoldDB" id="A0AAN8TRG6"/>
<protein>
    <submittedName>
        <fullName evidence="7">Uncharacterized protein</fullName>
    </submittedName>
</protein>
<dbReference type="EMBL" id="JBANQN010000004">
    <property type="protein sequence ID" value="KAK6791835.1"/>
    <property type="molecule type" value="Genomic_DNA"/>
</dbReference>
<comment type="similarity">
    <text evidence="1">Belongs to the disease resistance NB-LRR family.</text>
</comment>
<dbReference type="CDD" id="cd14798">
    <property type="entry name" value="RX-CC_like"/>
    <property type="match status" value="1"/>
</dbReference>
<gene>
    <name evidence="7" type="ORF">RDI58_010916</name>
</gene>
<evidence type="ECO:0000256" key="4">
    <source>
        <dbReference type="ARBA" id="ARBA00022821"/>
    </source>
</evidence>
<keyword evidence="6" id="KW-0812">Transmembrane</keyword>
<evidence type="ECO:0000256" key="3">
    <source>
        <dbReference type="ARBA" id="ARBA00022737"/>
    </source>
</evidence>
<keyword evidence="5" id="KW-0547">Nucleotide-binding</keyword>
<evidence type="ECO:0000313" key="7">
    <source>
        <dbReference type="EMBL" id="KAK6791835.1"/>
    </source>
</evidence>
<comment type="caution">
    <text evidence="7">The sequence shown here is derived from an EMBL/GenBank/DDBJ whole genome shotgun (WGS) entry which is preliminary data.</text>
</comment>
<evidence type="ECO:0000256" key="6">
    <source>
        <dbReference type="SAM" id="Phobius"/>
    </source>
</evidence>
<dbReference type="GO" id="GO:0005524">
    <property type="term" value="F:ATP binding"/>
    <property type="evidence" value="ECO:0007669"/>
    <property type="project" value="UniProtKB-KW"/>
</dbReference>
<reference evidence="7 8" key="1">
    <citation type="submission" date="2024-02" db="EMBL/GenBank/DDBJ databases">
        <title>de novo genome assembly of Solanum bulbocastanum strain 11H21.</title>
        <authorList>
            <person name="Hosaka A.J."/>
        </authorList>
    </citation>
    <scope>NUCLEOTIDE SEQUENCE [LARGE SCALE GENOMIC DNA]</scope>
    <source>
        <tissue evidence="7">Young leaves</tissue>
    </source>
</reference>
<sequence>MKESRSTELEEFVKQILKASPRILQNYLILIQGCMTGAVAVSYAPTQSINVMMEFLLIFLIDIPKRYIHLDKWNDMSAHVGVLTRKIFILVSKLMEGSSENNINETDFSAPYLLQEIEQMKGYSIQLFLKAPESSQIRFPMDDGLLFMNLLLRHLNDLFISNAYSVALIKKEIGMVKESLEFLRSSFGKVRQILYDTSGVVKYCWVRALDVAYEAEHVINSILVRDNALSHLIFSLPSVTSKIKLIMAEVTSLQLEDKNGDVPLDAESSD</sequence>
<evidence type="ECO:0000313" key="8">
    <source>
        <dbReference type="Proteomes" id="UP001371456"/>
    </source>
</evidence>
<dbReference type="PROSITE" id="PS51257">
    <property type="entry name" value="PROKAR_LIPOPROTEIN"/>
    <property type="match status" value="1"/>
</dbReference>
<feature type="transmembrane region" description="Helical" evidence="6">
    <location>
        <begin position="24"/>
        <end position="43"/>
    </location>
</feature>
<evidence type="ECO:0000256" key="2">
    <source>
        <dbReference type="ARBA" id="ARBA00022614"/>
    </source>
</evidence>
<organism evidence="7 8">
    <name type="scientific">Solanum bulbocastanum</name>
    <name type="common">Wild potato</name>
    <dbReference type="NCBI Taxonomy" id="147425"/>
    <lineage>
        <taxon>Eukaryota</taxon>
        <taxon>Viridiplantae</taxon>
        <taxon>Streptophyta</taxon>
        <taxon>Embryophyta</taxon>
        <taxon>Tracheophyta</taxon>
        <taxon>Spermatophyta</taxon>
        <taxon>Magnoliopsida</taxon>
        <taxon>eudicotyledons</taxon>
        <taxon>Gunneridae</taxon>
        <taxon>Pentapetalae</taxon>
        <taxon>asterids</taxon>
        <taxon>lamiids</taxon>
        <taxon>Solanales</taxon>
        <taxon>Solanaceae</taxon>
        <taxon>Solanoideae</taxon>
        <taxon>Solaneae</taxon>
        <taxon>Solanum</taxon>
    </lineage>
</organism>
<evidence type="ECO:0000256" key="1">
    <source>
        <dbReference type="ARBA" id="ARBA00008894"/>
    </source>
</evidence>
<name>A0AAN8TRG6_SOLBU</name>
<accession>A0AAN8TRG6</accession>
<proteinExistence type="inferred from homology"/>
<dbReference type="GO" id="GO:0006952">
    <property type="term" value="P:defense response"/>
    <property type="evidence" value="ECO:0007669"/>
    <property type="project" value="UniProtKB-KW"/>
</dbReference>
<dbReference type="InterPro" id="IPR038005">
    <property type="entry name" value="RX-like_CC"/>
</dbReference>
<keyword evidence="4" id="KW-0611">Plant defense</keyword>
<keyword evidence="8" id="KW-1185">Reference proteome</keyword>
<evidence type="ECO:0000256" key="5">
    <source>
        <dbReference type="ARBA" id="ARBA00022840"/>
    </source>
</evidence>
<keyword evidence="2" id="KW-0433">Leucine-rich repeat</keyword>
<keyword evidence="6" id="KW-1133">Transmembrane helix</keyword>
<dbReference type="Proteomes" id="UP001371456">
    <property type="component" value="Unassembled WGS sequence"/>
</dbReference>
<keyword evidence="3" id="KW-0677">Repeat</keyword>
<keyword evidence="6" id="KW-0472">Membrane</keyword>
<keyword evidence="5" id="KW-0067">ATP-binding</keyword>